<keyword evidence="3" id="KW-1185">Reference proteome</keyword>
<reference evidence="2 3" key="1">
    <citation type="submission" date="2018-07" db="EMBL/GenBank/DDBJ databases">
        <title>Motiliproteus coralliicola sp. nov., a bacterium isolated from Coral.</title>
        <authorList>
            <person name="Wang G."/>
        </authorList>
    </citation>
    <scope>NUCLEOTIDE SEQUENCE [LARGE SCALE GENOMIC DNA]</scope>
    <source>
        <strain evidence="2 3">C34</strain>
    </source>
</reference>
<protein>
    <submittedName>
        <fullName evidence="2">TIGR00153 family protein</fullName>
    </submittedName>
</protein>
<proteinExistence type="inferred from homology"/>
<dbReference type="PANTHER" id="PTHR36536:SF3">
    <property type="entry name" value="UPF0111 PROTEIN HI_1603"/>
    <property type="match status" value="1"/>
</dbReference>
<gene>
    <name evidence="2" type="ORF">DV711_13990</name>
</gene>
<dbReference type="InterPro" id="IPR018445">
    <property type="entry name" value="Put_Phosphate_transp_reg"/>
</dbReference>
<comment type="similarity">
    <text evidence="1">Belongs to the UPF0111 family.</text>
</comment>
<dbReference type="Pfam" id="PF01865">
    <property type="entry name" value="PhoU_div"/>
    <property type="match status" value="1"/>
</dbReference>
<dbReference type="NCBIfam" id="TIGR00153">
    <property type="entry name" value="TIGR00153 family protein"/>
    <property type="match status" value="1"/>
</dbReference>
<dbReference type="Proteomes" id="UP000253769">
    <property type="component" value="Unassembled WGS sequence"/>
</dbReference>
<dbReference type="InterPro" id="IPR002727">
    <property type="entry name" value="DUF47"/>
</dbReference>
<evidence type="ECO:0000313" key="3">
    <source>
        <dbReference type="Proteomes" id="UP000253769"/>
    </source>
</evidence>
<dbReference type="AlphaFoldDB" id="A0A369WBP5"/>
<dbReference type="Gene3D" id="1.20.58.220">
    <property type="entry name" value="Phosphate transport system protein phou homolog 2, domain 2"/>
    <property type="match status" value="1"/>
</dbReference>
<dbReference type="RefSeq" id="WP_114696348.1">
    <property type="nucleotide sequence ID" value="NZ_QQOH01000004.1"/>
</dbReference>
<name>A0A369WBP5_9GAMM</name>
<dbReference type="EMBL" id="QQOH01000004">
    <property type="protein sequence ID" value="RDE18733.1"/>
    <property type="molecule type" value="Genomic_DNA"/>
</dbReference>
<sequence length="226" mass="25827">MVANSSFLNMFAQSPVKPLQTHIEKAHSCAVELIPFFDAVLNQDWNQAEKAQQRISDLEHEADTLKQDLRQHLPKSLFMPVPRSDLLELLRMQDQIANKAKDIAGIMLGRQMQIPASMADLMMEYLKGSIAVCEQAVQALNELDELVATGFRGREADVVEKIITRLDELETATDERERQLRHQLFELEKDLPPIDVMFLYKVIDWVGELADRAEQVGSRFQLLLAR</sequence>
<organism evidence="2 3">
    <name type="scientific">Motiliproteus coralliicola</name>
    <dbReference type="NCBI Taxonomy" id="2283196"/>
    <lineage>
        <taxon>Bacteria</taxon>
        <taxon>Pseudomonadati</taxon>
        <taxon>Pseudomonadota</taxon>
        <taxon>Gammaproteobacteria</taxon>
        <taxon>Oceanospirillales</taxon>
        <taxon>Oceanospirillaceae</taxon>
        <taxon>Motiliproteus</taxon>
    </lineage>
</organism>
<accession>A0A369WBP5</accession>
<dbReference type="OrthoDB" id="9780540at2"/>
<evidence type="ECO:0000256" key="1">
    <source>
        <dbReference type="ARBA" id="ARBA00008591"/>
    </source>
</evidence>
<evidence type="ECO:0000313" key="2">
    <source>
        <dbReference type="EMBL" id="RDE18733.1"/>
    </source>
</evidence>
<comment type="caution">
    <text evidence="2">The sequence shown here is derived from an EMBL/GenBank/DDBJ whole genome shotgun (WGS) entry which is preliminary data.</text>
</comment>
<dbReference type="PANTHER" id="PTHR36536">
    <property type="entry name" value="UPF0111 PROTEIN HI_1603"/>
    <property type="match status" value="1"/>
</dbReference>
<dbReference type="SUPFAM" id="SSF109755">
    <property type="entry name" value="PhoU-like"/>
    <property type="match status" value="1"/>
</dbReference>
<dbReference type="InterPro" id="IPR038078">
    <property type="entry name" value="PhoU-like_sf"/>
</dbReference>